<feature type="domain" description="GH3 middle" evidence="1">
    <location>
        <begin position="199"/>
        <end position="269"/>
    </location>
</feature>
<dbReference type="Pfam" id="PF23572">
    <property type="entry name" value="GH3_C"/>
    <property type="match status" value="1"/>
</dbReference>
<dbReference type="InterPro" id="IPR055378">
    <property type="entry name" value="GH3_C"/>
</dbReference>
<dbReference type="KEGG" id="tpr:Tpau_2698"/>
<evidence type="ECO:0000259" key="2">
    <source>
        <dbReference type="Pfam" id="PF23572"/>
    </source>
</evidence>
<evidence type="ECO:0000313" key="3">
    <source>
        <dbReference type="EMBL" id="ADG79297.1"/>
    </source>
</evidence>
<dbReference type="eggNOG" id="COG3568">
    <property type="taxonomic scope" value="Bacteria"/>
</dbReference>
<dbReference type="GO" id="GO:0005737">
    <property type="term" value="C:cytoplasm"/>
    <property type="evidence" value="ECO:0007669"/>
    <property type="project" value="TreeGrafter"/>
</dbReference>
<dbReference type="Pfam" id="PF03321">
    <property type="entry name" value="GH3"/>
    <property type="match status" value="1"/>
</dbReference>
<evidence type="ECO:0000313" key="4">
    <source>
        <dbReference type="Proteomes" id="UP000001213"/>
    </source>
</evidence>
<proteinExistence type="predicted"/>
<keyword evidence="4" id="KW-1185">Reference proteome</keyword>
<dbReference type="STRING" id="521096.Tpau_2698"/>
<dbReference type="GO" id="GO:0016881">
    <property type="term" value="F:acid-amino acid ligase activity"/>
    <property type="evidence" value="ECO:0007669"/>
    <property type="project" value="TreeGrafter"/>
</dbReference>
<sequence length="417" mass="46092">MEPWTALDLSWDRTASTETHGAFPVYGISQRWESLGGNDWTPPWFSAPWFTDDVNSLDSADRLYAKMRLLAGKDVRMIVSVNPSKIVMLAEQLRDRSDELIDDIRGGALLGRPHPAVSPDRELAARLSVLRGRERRPLRLTDVFARLDLVVCWMSGSARFYEAWMRDLIPDVAILPFSTTGTEGIVTLPIDGHTTAGPLATNQGLYEFFSIDDEGETTGESVPMEHLERGGQYRLVMSQANGLYRYDVGDNYRVVGHVGGTPRLEFQGRAGVRSSFTGEKLTDSDLHTTVARTTSGCGRLPFFTAIPVWGTPPRYVVAMESSEVLDAKSLIDLAPRLDAVLQEVNIEYGEKRKSQRLSSIEVVPLRSGAFKELTEYRLAQGAAPAQIKHHWLQSDSAVLSILNEIGVVSAGTLVGRS</sequence>
<dbReference type="EMBL" id="CP001966">
    <property type="protein sequence ID" value="ADG79297.1"/>
    <property type="molecule type" value="Genomic_DNA"/>
</dbReference>
<feature type="domain" description="GH3 C-terminal" evidence="2">
    <location>
        <begin position="288"/>
        <end position="395"/>
    </location>
</feature>
<dbReference type="PANTHER" id="PTHR31901">
    <property type="entry name" value="GH3 DOMAIN-CONTAINING PROTEIN"/>
    <property type="match status" value="1"/>
</dbReference>
<name>D5USM6_TSUPD</name>
<reference evidence="4" key="1">
    <citation type="submission" date="2010-03" db="EMBL/GenBank/DDBJ databases">
        <title>The complete chromosome of Tsukamurella paurometabola DSM 20162.</title>
        <authorList>
            <consortium name="US DOE Joint Genome Institute (JGI-PGF)"/>
            <person name="Lucas S."/>
            <person name="Copeland A."/>
            <person name="Lapidus A."/>
            <person name="Glavina del Rio T."/>
            <person name="Dalin E."/>
            <person name="Tice H."/>
            <person name="Bruce D."/>
            <person name="Goodwin L."/>
            <person name="Pitluck S."/>
            <person name="Kyrpides N."/>
            <person name="Mavromatis K."/>
            <person name="Ivanova N."/>
            <person name="Mikhailova N."/>
            <person name="Munk A.C."/>
            <person name="Brettin T."/>
            <person name="Detter J.C."/>
            <person name="Tapia R."/>
            <person name="Han C."/>
            <person name="Larimer F."/>
            <person name="Land M."/>
            <person name="Hauser L."/>
            <person name="Markowitz V."/>
            <person name="Cheng J.-F."/>
            <person name="Hugenholtz P."/>
            <person name="Woyke T."/>
            <person name="Wu D."/>
            <person name="Jando M."/>
            <person name="Brambilla E."/>
            <person name="Klenk H.-P."/>
            <person name="Eisen J.A."/>
        </authorList>
    </citation>
    <scope>NUCLEOTIDE SEQUENCE [LARGE SCALE GENOMIC DNA]</scope>
    <source>
        <strain evidence="4">ATCC 8368 / DSM 20162 / CCUG 35730 / CIP 100753 / JCM 10117 / KCTC 9821 / NBRC 16120 / NCIMB 702349 / NCTC 13040</strain>
    </source>
</reference>
<evidence type="ECO:0000259" key="1">
    <source>
        <dbReference type="Pfam" id="PF23571"/>
    </source>
</evidence>
<protein>
    <submittedName>
        <fullName evidence="3">GH3 auxin-responsive promoter</fullName>
    </submittedName>
</protein>
<reference evidence="3 4" key="2">
    <citation type="journal article" date="2011" name="Stand. Genomic Sci.">
        <title>Complete genome sequence of Tsukamurella paurometabola type strain (no. 33).</title>
        <authorList>
            <person name="Munk A.C."/>
            <person name="Lapidus A."/>
            <person name="Lucas S."/>
            <person name="Nolan M."/>
            <person name="Tice H."/>
            <person name="Cheng J.F."/>
            <person name="Del Rio T.G."/>
            <person name="Goodwin L."/>
            <person name="Pitluck S."/>
            <person name="Liolios K."/>
            <person name="Huntemann M."/>
            <person name="Ivanova N."/>
            <person name="Mavromatis K."/>
            <person name="Mikhailova N."/>
            <person name="Pati A."/>
            <person name="Chen A."/>
            <person name="Palaniappan K."/>
            <person name="Tapia R."/>
            <person name="Han C."/>
            <person name="Land M."/>
            <person name="Hauser L."/>
            <person name="Chang Y.J."/>
            <person name="Jeffries C.D."/>
            <person name="Brettin T."/>
            <person name="Yasawong M."/>
            <person name="Brambilla E.M."/>
            <person name="Rohde M."/>
            <person name="Sikorski J."/>
            <person name="Goker M."/>
            <person name="Detter J.C."/>
            <person name="Woyke T."/>
            <person name="Bristow J."/>
            <person name="Eisen J.A."/>
            <person name="Markowitz V."/>
            <person name="Hugenholtz P."/>
            <person name="Kyrpides N.C."/>
            <person name="Klenk H.P."/>
        </authorList>
    </citation>
    <scope>NUCLEOTIDE SEQUENCE [LARGE SCALE GENOMIC DNA]</scope>
    <source>
        <strain evidence="4">ATCC 8368 / DSM 20162 / CCUG 35730 / CIP 100753 / JCM 10117 / KCTC 9821 / NBRC 16120 / NCIMB 702349 / NCTC 13040</strain>
    </source>
</reference>
<dbReference type="InterPro" id="IPR004993">
    <property type="entry name" value="GH3"/>
</dbReference>
<dbReference type="HOGENOM" id="CLU_016249_3_2_11"/>
<organism evidence="3 4">
    <name type="scientific">Tsukamurella paurometabola (strain ATCC 8368 / DSM 20162 / CCUG 35730 / CIP 100753 / JCM 10117 / KCTC 9821 / NBRC 16120 / NCIMB 702349 / NCTC 13040)</name>
    <name type="common">Corynebacterium paurometabolum</name>
    <dbReference type="NCBI Taxonomy" id="521096"/>
    <lineage>
        <taxon>Bacteria</taxon>
        <taxon>Bacillati</taxon>
        <taxon>Actinomycetota</taxon>
        <taxon>Actinomycetes</taxon>
        <taxon>Mycobacteriales</taxon>
        <taxon>Tsukamurellaceae</taxon>
        <taxon>Tsukamurella</taxon>
    </lineage>
</organism>
<dbReference type="RefSeq" id="WP_013127313.1">
    <property type="nucleotide sequence ID" value="NC_014158.1"/>
</dbReference>
<dbReference type="Proteomes" id="UP000001213">
    <property type="component" value="Chromosome"/>
</dbReference>
<dbReference type="AlphaFoldDB" id="D5USM6"/>
<accession>D5USM6</accession>
<gene>
    <name evidence="3" type="ordered locus">Tpau_2698</name>
</gene>
<dbReference type="InterPro" id="IPR055377">
    <property type="entry name" value="GH3_M"/>
</dbReference>
<dbReference type="Pfam" id="PF23571">
    <property type="entry name" value="GH3_M"/>
    <property type="match status" value="1"/>
</dbReference>
<dbReference type="PANTHER" id="PTHR31901:SF9">
    <property type="entry name" value="GH3 DOMAIN-CONTAINING PROTEIN"/>
    <property type="match status" value="1"/>
</dbReference>